<comment type="function">
    <text evidence="8">Fibrinolytic activity; shows preferential cleavage of Arg-Gly bonds in all three fibrinogen chains. Contact with the caterpillars causes severe bleeding, due the anticoagulant effect of the protein.</text>
</comment>
<evidence type="ECO:0000256" key="2">
    <source>
        <dbReference type="ARBA" id="ARBA00022656"/>
    </source>
</evidence>
<keyword evidence="6" id="KW-1199">Hemostasis impairing toxin</keyword>
<comment type="similarity">
    <text evidence="7">Belongs to the peptidase S1 family. CLIP subfamily.</text>
</comment>
<dbReference type="InterPro" id="IPR018114">
    <property type="entry name" value="TRYPSIN_HIS"/>
</dbReference>
<evidence type="ECO:0000256" key="10">
    <source>
        <dbReference type="RuleBase" id="RU363034"/>
    </source>
</evidence>
<dbReference type="InterPro" id="IPR001254">
    <property type="entry name" value="Trypsin_dom"/>
</dbReference>
<accession>A0A2A4JFQ7</accession>
<dbReference type="InterPro" id="IPR009003">
    <property type="entry name" value="Peptidase_S1_PA"/>
</dbReference>
<keyword evidence="10" id="KW-0720">Serine protease</keyword>
<name>A0A2A4JFQ7_HELVI</name>
<keyword evidence="11" id="KW-0732">Signal</keyword>
<comment type="caution">
    <text evidence="13">The sequence shown here is derived from an EMBL/GenBank/DDBJ whole genome shotgun (WGS) entry which is preliminary data.</text>
</comment>
<dbReference type="AlphaFoldDB" id="A0A2A4JFQ7"/>
<evidence type="ECO:0000313" key="13">
    <source>
        <dbReference type="EMBL" id="PCG70404.1"/>
    </source>
</evidence>
<evidence type="ECO:0000256" key="8">
    <source>
        <dbReference type="ARBA" id="ARBA00055534"/>
    </source>
</evidence>
<protein>
    <recommendedName>
        <fullName evidence="12">Peptidase S1 domain-containing protein</fullName>
    </recommendedName>
</protein>
<dbReference type="PANTHER" id="PTHR24252:SF17">
    <property type="entry name" value="SUPPRESSOR OF TUMORIGENICITY 14 PROTEIN HOMOLOG-RELATED"/>
    <property type="match status" value="1"/>
</dbReference>
<dbReference type="SUPFAM" id="SSF50494">
    <property type="entry name" value="Trypsin-like serine proteases"/>
    <property type="match status" value="1"/>
</dbReference>
<dbReference type="PROSITE" id="PS00135">
    <property type="entry name" value="TRYPSIN_SER"/>
    <property type="match status" value="1"/>
</dbReference>
<evidence type="ECO:0000256" key="6">
    <source>
        <dbReference type="ARBA" id="ARBA00023240"/>
    </source>
</evidence>
<dbReference type="FunFam" id="2.40.10.10:FF:000002">
    <property type="entry name" value="Transmembrane protease serine"/>
    <property type="match status" value="1"/>
</dbReference>
<evidence type="ECO:0000256" key="9">
    <source>
        <dbReference type="ARBA" id="ARBA00084094"/>
    </source>
</evidence>
<feature type="signal peptide" evidence="11">
    <location>
        <begin position="1"/>
        <end position="19"/>
    </location>
</feature>
<dbReference type="SMART" id="SM00020">
    <property type="entry name" value="Tryp_SPc"/>
    <property type="match status" value="1"/>
</dbReference>
<evidence type="ECO:0000259" key="12">
    <source>
        <dbReference type="PROSITE" id="PS50240"/>
    </source>
</evidence>
<dbReference type="Gene3D" id="2.40.10.10">
    <property type="entry name" value="Trypsin-like serine proteases"/>
    <property type="match status" value="1"/>
</dbReference>
<dbReference type="GO" id="GO:0090729">
    <property type="term" value="F:toxin activity"/>
    <property type="evidence" value="ECO:0007669"/>
    <property type="project" value="UniProtKB-KW"/>
</dbReference>
<organism evidence="13">
    <name type="scientific">Heliothis virescens</name>
    <name type="common">Tobacco budworm moth</name>
    <dbReference type="NCBI Taxonomy" id="7102"/>
    <lineage>
        <taxon>Eukaryota</taxon>
        <taxon>Metazoa</taxon>
        <taxon>Ecdysozoa</taxon>
        <taxon>Arthropoda</taxon>
        <taxon>Hexapoda</taxon>
        <taxon>Insecta</taxon>
        <taxon>Pterygota</taxon>
        <taxon>Neoptera</taxon>
        <taxon>Endopterygota</taxon>
        <taxon>Lepidoptera</taxon>
        <taxon>Glossata</taxon>
        <taxon>Ditrysia</taxon>
        <taxon>Noctuoidea</taxon>
        <taxon>Noctuidae</taxon>
        <taxon>Heliothinae</taxon>
        <taxon>Heliothis</taxon>
    </lineage>
</organism>
<keyword evidence="4 10" id="KW-0378">Hydrolase</keyword>
<gene>
    <name evidence="13" type="ORF">B5V51_3021</name>
</gene>
<keyword evidence="2" id="KW-0800">Toxin</keyword>
<feature type="chain" id="PRO_5013377115" description="Peptidase S1 domain-containing protein" evidence="11">
    <location>
        <begin position="20"/>
        <end position="374"/>
    </location>
</feature>
<dbReference type="GO" id="GO:0005576">
    <property type="term" value="C:extracellular region"/>
    <property type="evidence" value="ECO:0007669"/>
    <property type="project" value="UniProtKB-SubCell"/>
</dbReference>
<dbReference type="PRINTS" id="PR00722">
    <property type="entry name" value="CHYMOTRYPSIN"/>
</dbReference>
<dbReference type="InterPro" id="IPR033116">
    <property type="entry name" value="TRYPSIN_SER"/>
</dbReference>
<evidence type="ECO:0000256" key="5">
    <source>
        <dbReference type="ARBA" id="ARBA00023157"/>
    </source>
</evidence>
<dbReference type="GO" id="GO:0006508">
    <property type="term" value="P:proteolysis"/>
    <property type="evidence" value="ECO:0007669"/>
    <property type="project" value="UniProtKB-KW"/>
</dbReference>
<dbReference type="FunFam" id="2.40.10.10:FF:000068">
    <property type="entry name" value="transmembrane protease serine 2"/>
    <property type="match status" value="1"/>
</dbReference>
<keyword evidence="3 10" id="KW-0645">Protease</keyword>
<dbReference type="InterPro" id="IPR043504">
    <property type="entry name" value="Peptidase_S1_PA_chymotrypsin"/>
</dbReference>
<dbReference type="InterPro" id="IPR001314">
    <property type="entry name" value="Peptidase_S1A"/>
</dbReference>
<evidence type="ECO:0000256" key="1">
    <source>
        <dbReference type="ARBA" id="ARBA00004239"/>
    </source>
</evidence>
<evidence type="ECO:0000256" key="11">
    <source>
        <dbReference type="SAM" id="SignalP"/>
    </source>
</evidence>
<dbReference type="Pfam" id="PF00089">
    <property type="entry name" value="Trypsin"/>
    <property type="match status" value="1"/>
</dbReference>
<reference evidence="13" key="1">
    <citation type="submission" date="2017-09" db="EMBL/GenBank/DDBJ databases">
        <title>Contemporary evolution of a Lepidopteran species, Heliothis virescens, in response to modern agricultural practices.</title>
        <authorList>
            <person name="Fritz M.L."/>
            <person name="Deyonke A.M."/>
            <person name="Papanicolaou A."/>
            <person name="Micinski S."/>
            <person name="Westbrook J."/>
            <person name="Gould F."/>
        </authorList>
    </citation>
    <scope>NUCLEOTIDE SEQUENCE [LARGE SCALE GENOMIC DNA]</scope>
    <source>
        <strain evidence="13">HvINT-</strain>
        <tissue evidence="13">Whole body</tissue>
    </source>
</reference>
<proteinExistence type="inferred from homology"/>
<evidence type="ECO:0000256" key="7">
    <source>
        <dbReference type="ARBA" id="ARBA00024195"/>
    </source>
</evidence>
<comment type="subcellular location">
    <subcellularLocation>
        <location evidence="1">Secreted</location>
        <location evidence="1">Extracellular space</location>
    </subcellularLocation>
</comment>
<dbReference type="STRING" id="7102.A0A2A4JFQ7"/>
<evidence type="ECO:0000256" key="4">
    <source>
        <dbReference type="ARBA" id="ARBA00022801"/>
    </source>
</evidence>
<dbReference type="CDD" id="cd00190">
    <property type="entry name" value="Tryp_SPc"/>
    <property type="match status" value="1"/>
</dbReference>
<dbReference type="PROSITE" id="PS50240">
    <property type="entry name" value="TRYPSIN_DOM"/>
    <property type="match status" value="1"/>
</dbReference>
<keyword evidence="5" id="KW-1015">Disulfide bond</keyword>
<keyword evidence="9" id="KW-1205">Fibrinolytic toxin</keyword>
<dbReference type="PROSITE" id="PS00134">
    <property type="entry name" value="TRYPSIN_HIS"/>
    <property type="match status" value="1"/>
</dbReference>
<sequence>MVQIMFKNVIILFYSLVLSSSISTAKWHWTDDWEHHNAEMTTHGIPFKVKNPPACRKPPHPDDPCTPYHPPTPDFTAPDRRLSEVKCYESIWQLKVRHDRRKRSSQCRQKRQILTITEGKLTERGEFPSMGAIGWKSDTGEWKFMCGSTLISPKFVLTAAHCSAAARDSLTDPAPKIVRFGTRNLIKPDTLNAVDVYIKRVIVHPKYKAPKRYYDIALMELVRSVLFSADVQPSCLWTNHEITFTSKPHVTGWGLTHRKAQNTSPDLLKGEVDFIDSFTCDSLLVTSRNRHWWGLEEHQICAGKLEGGVDTCQGDSGGPLQVQLDLPIVDQGNINYVIGITSFGKGCGAPNQPGVYTRVVSFIDWIEDIVWPRK</sequence>
<feature type="domain" description="Peptidase S1" evidence="12">
    <location>
        <begin position="116"/>
        <end position="371"/>
    </location>
</feature>
<dbReference type="PANTHER" id="PTHR24252">
    <property type="entry name" value="ACROSIN-RELATED"/>
    <property type="match status" value="1"/>
</dbReference>
<dbReference type="GO" id="GO:0004252">
    <property type="term" value="F:serine-type endopeptidase activity"/>
    <property type="evidence" value="ECO:0007669"/>
    <property type="project" value="InterPro"/>
</dbReference>
<dbReference type="EMBL" id="NWSH01001694">
    <property type="protein sequence ID" value="PCG70404.1"/>
    <property type="molecule type" value="Genomic_DNA"/>
</dbReference>
<evidence type="ECO:0000256" key="3">
    <source>
        <dbReference type="ARBA" id="ARBA00022670"/>
    </source>
</evidence>